<dbReference type="InterPro" id="IPR057666">
    <property type="entry name" value="DrpA_SLOG"/>
</dbReference>
<dbReference type="Proteomes" id="UP000295361">
    <property type="component" value="Unassembled WGS sequence"/>
</dbReference>
<dbReference type="EMBL" id="SNXS01000015">
    <property type="protein sequence ID" value="TDP60649.1"/>
    <property type="molecule type" value="Genomic_DNA"/>
</dbReference>
<evidence type="ECO:0000313" key="4">
    <source>
        <dbReference type="Proteomes" id="UP000295361"/>
    </source>
</evidence>
<comment type="caution">
    <text evidence="3">The sequence shown here is derived from an EMBL/GenBank/DDBJ whole genome shotgun (WGS) entry which is preliminary data.</text>
</comment>
<reference evidence="3 4" key="1">
    <citation type="submission" date="2019-03" db="EMBL/GenBank/DDBJ databases">
        <title>Genomic Encyclopedia of Type Strains, Phase IV (KMG-IV): sequencing the most valuable type-strain genomes for metagenomic binning, comparative biology and taxonomic classification.</title>
        <authorList>
            <person name="Goeker M."/>
        </authorList>
    </citation>
    <scope>NUCLEOTIDE SEQUENCE [LARGE SCALE GENOMIC DNA]</scope>
    <source>
        <strain evidence="3 4">DSM 16998</strain>
    </source>
</reference>
<dbReference type="Gene3D" id="3.40.50.450">
    <property type="match status" value="1"/>
</dbReference>
<comment type="similarity">
    <text evidence="1">Belongs to the DprA/Smf family.</text>
</comment>
<feature type="domain" description="Smf/DprA SLOG" evidence="2">
    <location>
        <begin position="77"/>
        <end position="288"/>
    </location>
</feature>
<sequence length="299" mass="32934">MQAAELFARPTVSPALELGAYEELWAQDGQSFKTLADLFSKSINDLPSCFVDLDVAKARAREVLRIFKSKHLSDAGFVVHGTMDYPQALRDARHPIQCLYYRGNLDLLSTPYRVAVVGSRDASEDGVRRARRLAKCLVKDGVVVVSGLAKGIDTAAHTAALEEGGQTIGVIGTPISETYPKENAALQEQIAKDFLLVSQVPVIRYSRQSPQWNRLFFPERNATMSALTHATVIVEAGETSGSLTQARAAIQQGRKLFILENCFSRGLKWPERLLSQGAIRVSDYDDIRGHLGIPAHQDR</sequence>
<proteinExistence type="inferred from homology"/>
<organism evidence="3 4">
    <name type="scientific">Roseateles toxinivorans</name>
    <dbReference type="NCBI Taxonomy" id="270368"/>
    <lineage>
        <taxon>Bacteria</taxon>
        <taxon>Pseudomonadati</taxon>
        <taxon>Pseudomonadota</taxon>
        <taxon>Betaproteobacteria</taxon>
        <taxon>Burkholderiales</taxon>
        <taxon>Sphaerotilaceae</taxon>
        <taxon>Roseateles</taxon>
    </lineage>
</organism>
<dbReference type="InParanoid" id="A0A4R6QGI3"/>
<dbReference type="OrthoDB" id="9785707at2"/>
<protein>
    <submittedName>
        <fullName evidence="3">DNA processing protein</fullName>
    </submittedName>
</protein>
<dbReference type="SUPFAM" id="SSF102405">
    <property type="entry name" value="MCP/YpsA-like"/>
    <property type="match status" value="1"/>
</dbReference>
<dbReference type="PANTHER" id="PTHR43022">
    <property type="entry name" value="PROTEIN SMF"/>
    <property type="match status" value="1"/>
</dbReference>
<dbReference type="Pfam" id="PF02481">
    <property type="entry name" value="DNA_processg_A"/>
    <property type="match status" value="1"/>
</dbReference>
<accession>A0A4R6QGI3</accession>
<dbReference type="AlphaFoldDB" id="A0A4R6QGI3"/>
<keyword evidence="4" id="KW-1185">Reference proteome</keyword>
<dbReference type="PANTHER" id="PTHR43022:SF1">
    <property type="entry name" value="PROTEIN SMF"/>
    <property type="match status" value="1"/>
</dbReference>
<dbReference type="RefSeq" id="WP_133703889.1">
    <property type="nucleotide sequence ID" value="NZ_SNXS01000015.1"/>
</dbReference>
<gene>
    <name evidence="3" type="ORF">DES47_11571</name>
</gene>
<dbReference type="InterPro" id="IPR003488">
    <property type="entry name" value="DprA"/>
</dbReference>
<evidence type="ECO:0000313" key="3">
    <source>
        <dbReference type="EMBL" id="TDP60649.1"/>
    </source>
</evidence>
<dbReference type="GO" id="GO:0009294">
    <property type="term" value="P:DNA-mediated transformation"/>
    <property type="evidence" value="ECO:0007669"/>
    <property type="project" value="InterPro"/>
</dbReference>
<evidence type="ECO:0000256" key="1">
    <source>
        <dbReference type="ARBA" id="ARBA00006525"/>
    </source>
</evidence>
<name>A0A4R6QGI3_9BURK</name>
<evidence type="ECO:0000259" key="2">
    <source>
        <dbReference type="Pfam" id="PF02481"/>
    </source>
</evidence>